<feature type="compositionally biased region" description="Low complexity" evidence="7">
    <location>
        <begin position="236"/>
        <end position="249"/>
    </location>
</feature>
<comment type="similarity">
    <text evidence="2">Belongs to the EMC7 family.</text>
</comment>
<dbReference type="Proteomes" id="UP000050791">
    <property type="component" value="Unassembled WGS sequence"/>
</dbReference>
<evidence type="ECO:0000256" key="7">
    <source>
        <dbReference type="SAM" id="MobiDB-lite"/>
    </source>
</evidence>
<dbReference type="Pfam" id="PF09430">
    <property type="entry name" value="EMC7_beta-sandw"/>
    <property type="match status" value="1"/>
</dbReference>
<dbReference type="SUPFAM" id="SSF49452">
    <property type="entry name" value="Starch-binding domain-like"/>
    <property type="match status" value="1"/>
</dbReference>
<dbReference type="PANTHER" id="PTHR13605:SF4">
    <property type="entry name" value="ER MEMBRANE PROTEIN COMPLEX SUBUNIT 7"/>
    <property type="match status" value="1"/>
</dbReference>
<feature type="domain" description="ER membrane protein complex subunit 7 beta-sandwich" evidence="9">
    <location>
        <begin position="33"/>
        <end position="142"/>
    </location>
</feature>
<sequence length="281" mass="31724">MWQYPVWLFAIFHLSKSYGYVIEGTVVMPPEAPPDWHVNTRINIAGDQFVGFVKADGNFEVTNVPSGSYIVEVINPVYYFQGVRVDISSKGRIRARQLNAPQPNAVKELPYPLRLSSSGRAVYFKAREQLRTLDLLFNPNVLYVLVPLLLVVILTKLVNTNDPTVQKEMQQMNILNPQQQLPDMSEFLSSLSLFGGNTKKITPTTINKRKSSEKHRQITNSAGISESSNQYATVGNTSSPTSSSSNASSKEQQQRQEKPNKQADIYMIYYKVIDLPKLFFI</sequence>
<feature type="chain" id="PRO_5041699292" description="ER membrane protein complex subunit 7 beta-sandwich domain-containing protein" evidence="8">
    <location>
        <begin position="20"/>
        <end position="281"/>
    </location>
</feature>
<feature type="compositionally biased region" description="Polar residues" evidence="7">
    <location>
        <begin position="218"/>
        <end position="235"/>
    </location>
</feature>
<dbReference type="InterPro" id="IPR039163">
    <property type="entry name" value="EMC7"/>
</dbReference>
<dbReference type="InterPro" id="IPR019008">
    <property type="entry name" value="Beta_sandwich_EMC7"/>
</dbReference>
<evidence type="ECO:0000256" key="5">
    <source>
        <dbReference type="ARBA" id="ARBA00022989"/>
    </source>
</evidence>
<feature type="region of interest" description="Disordered" evidence="7">
    <location>
        <begin position="202"/>
        <end position="260"/>
    </location>
</feature>
<evidence type="ECO:0000313" key="10">
    <source>
        <dbReference type="Proteomes" id="UP000050791"/>
    </source>
</evidence>
<keyword evidence="5" id="KW-1133">Transmembrane helix</keyword>
<dbReference type="WBParaSite" id="SMTH1_22610.1">
    <property type="protein sequence ID" value="SMTH1_22610.1"/>
    <property type="gene ID" value="SMTH1_22610"/>
</dbReference>
<organism evidence="10 11">
    <name type="scientific">Schistosoma mattheei</name>
    <dbReference type="NCBI Taxonomy" id="31246"/>
    <lineage>
        <taxon>Eukaryota</taxon>
        <taxon>Metazoa</taxon>
        <taxon>Spiralia</taxon>
        <taxon>Lophotrochozoa</taxon>
        <taxon>Platyhelminthes</taxon>
        <taxon>Trematoda</taxon>
        <taxon>Digenea</taxon>
        <taxon>Strigeidida</taxon>
        <taxon>Schistosomatoidea</taxon>
        <taxon>Schistosomatidae</taxon>
        <taxon>Schistosoma</taxon>
    </lineage>
</organism>
<keyword evidence="3" id="KW-0812">Transmembrane</keyword>
<keyword evidence="6" id="KW-0472">Membrane</keyword>
<evidence type="ECO:0000256" key="4">
    <source>
        <dbReference type="ARBA" id="ARBA00022729"/>
    </source>
</evidence>
<evidence type="ECO:0000256" key="6">
    <source>
        <dbReference type="ARBA" id="ARBA00023136"/>
    </source>
</evidence>
<proteinExistence type="inferred from homology"/>
<protein>
    <recommendedName>
        <fullName evidence="9">ER membrane protein complex subunit 7 beta-sandwich domain-containing protein</fullName>
    </recommendedName>
</protein>
<accession>A0AA85B004</accession>
<evidence type="ECO:0000256" key="1">
    <source>
        <dbReference type="ARBA" id="ARBA00004167"/>
    </source>
</evidence>
<evidence type="ECO:0000256" key="8">
    <source>
        <dbReference type="SAM" id="SignalP"/>
    </source>
</evidence>
<evidence type="ECO:0000256" key="3">
    <source>
        <dbReference type="ARBA" id="ARBA00022692"/>
    </source>
</evidence>
<dbReference type="GO" id="GO:0072546">
    <property type="term" value="C:EMC complex"/>
    <property type="evidence" value="ECO:0007669"/>
    <property type="project" value="TreeGrafter"/>
</dbReference>
<dbReference type="PANTHER" id="PTHR13605">
    <property type="entry name" value="ER MEMBRANE PROTEIN COMPLEX SUBUNIT 7"/>
    <property type="match status" value="1"/>
</dbReference>
<dbReference type="AlphaFoldDB" id="A0AA85B004"/>
<dbReference type="InterPro" id="IPR013784">
    <property type="entry name" value="Carb-bd-like_fold"/>
</dbReference>
<feature type="signal peptide" evidence="8">
    <location>
        <begin position="1"/>
        <end position="19"/>
    </location>
</feature>
<reference evidence="11" key="1">
    <citation type="submission" date="2023-11" db="UniProtKB">
        <authorList>
            <consortium name="WormBaseParasite"/>
        </authorList>
    </citation>
    <scope>IDENTIFICATION</scope>
</reference>
<comment type="subcellular location">
    <subcellularLocation>
        <location evidence="1">Membrane</location>
        <topology evidence="1">Single-pass membrane protein</topology>
    </subcellularLocation>
</comment>
<evidence type="ECO:0000313" key="11">
    <source>
        <dbReference type="WBParaSite" id="SMTH1_22610.1"/>
    </source>
</evidence>
<name>A0AA85B004_9TREM</name>
<evidence type="ECO:0000256" key="2">
    <source>
        <dbReference type="ARBA" id="ARBA00008880"/>
    </source>
</evidence>
<evidence type="ECO:0000259" key="9">
    <source>
        <dbReference type="Pfam" id="PF09430"/>
    </source>
</evidence>
<dbReference type="GO" id="GO:0030246">
    <property type="term" value="F:carbohydrate binding"/>
    <property type="evidence" value="ECO:0007669"/>
    <property type="project" value="InterPro"/>
</dbReference>
<keyword evidence="4 8" id="KW-0732">Signal</keyword>